<feature type="domain" description="Ferric reductase NAD binding" evidence="12">
    <location>
        <begin position="576"/>
        <end position="703"/>
    </location>
</feature>
<comment type="caution">
    <text evidence="13">The sequence shown here is derived from an EMBL/GenBank/DDBJ whole genome shotgun (WGS) entry which is preliminary data.</text>
</comment>
<dbReference type="EMBL" id="JAPEVB010000005">
    <property type="protein sequence ID" value="KAJ4387208.1"/>
    <property type="molecule type" value="Genomic_DNA"/>
</dbReference>
<reference evidence="13" key="1">
    <citation type="submission" date="2022-10" db="EMBL/GenBank/DDBJ databases">
        <title>Tapping the CABI collections for fungal endophytes: first genome assemblies for Collariella, Neodidymelliopsis, Ascochyta clinopodiicola, Didymella pomorum, Didymosphaeria variabile, Neocosmospora piperis and Neocucurbitaria cava.</title>
        <authorList>
            <person name="Hill R."/>
        </authorList>
    </citation>
    <scope>NUCLEOTIDE SEQUENCE</scope>
    <source>
        <strain evidence="13">IMI 355082</strain>
    </source>
</reference>
<evidence type="ECO:0000259" key="11">
    <source>
        <dbReference type="Pfam" id="PF01794"/>
    </source>
</evidence>
<dbReference type="InterPro" id="IPR039261">
    <property type="entry name" value="FNR_nucleotide-bd"/>
</dbReference>
<comment type="subcellular location">
    <subcellularLocation>
        <location evidence="1">Membrane</location>
        <topology evidence="1">Multi-pass membrane protein</topology>
    </subcellularLocation>
</comment>
<feature type="domain" description="Ferric oxidoreductase" evidence="11">
    <location>
        <begin position="265"/>
        <end position="382"/>
    </location>
</feature>
<keyword evidence="2" id="KW-0813">Transport</keyword>
<evidence type="ECO:0000313" key="13">
    <source>
        <dbReference type="EMBL" id="KAJ4387208.1"/>
    </source>
</evidence>
<dbReference type="CDD" id="cd06186">
    <property type="entry name" value="NOX_Duox_like_FAD_NADP"/>
    <property type="match status" value="1"/>
</dbReference>
<keyword evidence="6" id="KW-0406">Ion transport</keyword>
<evidence type="ECO:0000313" key="14">
    <source>
        <dbReference type="Proteomes" id="UP001140453"/>
    </source>
</evidence>
<feature type="transmembrane region" description="Helical" evidence="9">
    <location>
        <begin position="162"/>
        <end position="186"/>
    </location>
</feature>
<dbReference type="SFLD" id="SFLDG01168">
    <property type="entry name" value="Ferric_reductase_subgroup_(FRE"/>
    <property type="match status" value="1"/>
</dbReference>
<organism evidence="13 14">
    <name type="scientific">Gnomoniopsis smithogilvyi</name>
    <dbReference type="NCBI Taxonomy" id="1191159"/>
    <lineage>
        <taxon>Eukaryota</taxon>
        <taxon>Fungi</taxon>
        <taxon>Dikarya</taxon>
        <taxon>Ascomycota</taxon>
        <taxon>Pezizomycotina</taxon>
        <taxon>Sordariomycetes</taxon>
        <taxon>Sordariomycetidae</taxon>
        <taxon>Diaporthales</taxon>
        <taxon>Gnomoniaceae</taxon>
        <taxon>Gnomoniopsis</taxon>
    </lineage>
</organism>
<evidence type="ECO:0000259" key="12">
    <source>
        <dbReference type="Pfam" id="PF08030"/>
    </source>
</evidence>
<dbReference type="GO" id="GO:0006879">
    <property type="term" value="P:intracellular iron ion homeostasis"/>
    <property type="evidence" value="ECO:0007669"/>
    <property type="project" value="TreeGrafter"/>
</dbReference>
<gene>
    <name evidence="13" type="ORF">N0V93_007797</name>
</gene>
<evidence type="ECO:0000256" key="7">
    <source>
        <dbReference type="ARBA" id="ARBA00023136"/>
    </source>
</evidence>
<dbReference type="PANTHER" id="PTHR32361">
    <property type="entry name" value="FERRIC/CUPRIC REDUCTASE TRANSMEMBRANE COMPONENT"/>
    <property type="match status" value="1"/>
</dbReference>
<dbReference type="InterPro" id="IPR013121">
    <property type="entry name" value="Fe_red_NAD-bd_6"/>
</dbReference>
<keyword evidence="4 9" id="KW-1133">Transmembrane helix</keyword>
<dbReference type="Pfam" id="PF08030">
    <property type="entry name" value="NAD_binding_6"/>
    <property type="match status" value="1"/>
</dbReference>
<keyword evidence="14" id="KW-1185">Reference proteome</keyword>
<evidence type="ECO:0000256" key="2">
    <source>
        <dbReference type="ARBA" id="ARBA00022448"/>
    </source>
</evidence>
<evidence type="ECO:0000256" key="10">
    <source>
        <dbReference type="SAM" id="SignalP"/>
    </source>
</evidence>
<dbReference type="GO" id="GO:0006826">
    <property type="term" value="P:iron ion transport"/>
    <property type="evidence" value="ECO:0007669"/>
    <property type="project" value="TreeGrafter"/>
</dbReference>
<accession>A0A9W8YLT0</accession>
<dbReference type="SFLD" id="SFLDS00052">
    <property type="entry name" value="Ferric_Reductase_Domain"/>
    <property type="match status" value="1"/>
</dbReference>
<evidence type="ECO:0000256" key="5">
    <source>
        <dbReference type="ARBA" id="ARBA00023002"/>
    </source>
</evidence>
<keyword evidence="10" id="KW-0732">Signal</keyword>
<feature type="transmembrane region" description="Helical" evidence="9">
    <location>
        <begin position="390"/>
        <end position="407"/>
    </location>
</feature>
<dbReference type="GO" id="GO:0015677">
    <property type="term" value="P:copper ion import"/>
    <property type="evidence" value="ECO:0007669"/>
    <property type="project" value="TreeGrafter"/>
</dbReference>
<evidence type="ECO:0000256" key="3">
    <source>
        <dbReference type="ARBA" id="ARBA00022692"/>
    </source>
</evidence>
<feature type="transmembrane region" description="Helical" evidence="9">
    <location>
        <begin position="414"/>
        <end position="434"/>
    </location>
</feature>
<evidence type="ECO:0000256" key="1">
    <source>
        <dbReference type="ARBA" id="ARBA00004141"/>
    </source>
</evidence>
<feature type="transmembrane region" description="Helical" evidence="9">
    <location>
        <begin position="367"/>
        <end position="384"/>
    </location>
</feature>
<protein>
    <recommendedName>
        <fullName evidence="15">FAD-binding FR-type domain-containing protein</fullName>
    </recommendedName>
</protein>
<feature type="chain" id="PRO_5040904736" description="FAD-binding FR-type domain-containing protein" evidence="10">
    <location>
        <begin position="23"/>
        <end position="723"/>
    </location>
</feature>
<dbReference type="SUPFAM" id="SSF52343">
    <property type="entry name" value="Ferredoxin reductase-like, C-terminal NADP-linked domain"/>
    <property type="match status" value="1"/>
</dbReference>
<dbReference type="AlphaFoldDB" id="A0A9W8YLT0"/>
<evidence type="ECO:0000256" key="8">
    <source>
        <dbReference type="SAM" id="MobiDB-lite"/>
    </source>
</evidence>
<dbReference type="Proteomes" id="UP001140453">
    <property type="component" value="Unassembled WGS sequence"/>
</dbReference>
<sequence length="723" mass="80116">MHTDVLFSVLIWLSFSLLPVRCADPYPEPDELCLASCSLSLSKQTFAGKDASDATAQACENDLYLQSLYLCARNFCTEGDIEPGRAFESLLCEDEGLPRLPSASIAANLSIQDAQIINSTFKGKKLNHTVIPDNAFFELSYASTQSRAQGRYTNRDYQSAIWIFWGIVIGLATLVHTASTVLAGAWPPNSLTGAVRTIQAYAGIPRLLPGQSHPSPSRLESIIIVAFVLLSLVLCGVQIQAFPQSSLYASFPLQVWGLVGRRLSSLALANIPVIWIFSMRNSPLIWLTGWSFATFNQFHRWIARLTVFELIAHAIAFTEFEFIKGGAPRYESMFEELWWQMGIVAMICLSCMLVLSMPIIRYKFYDIFLLLHIALAVVSFVGVWYHLEQWHSYFNGYLYPVIAVWVLERLMRLIRVLVVLCFGSGGAGHAALSWDEAANIVRIDATDLIRKLHPQPGSTYYLYTPTRFPFYPSHPFTLAVFPNDTTGYQQTETNNGSQEKNGSLSATVSKQSGTGNTRSDLQYRFLIRPGDGFTRRLQRYAAANSTIDKNNSVRLPILVEGPYTSGNLAPERSGCKSILVLAGGSGISVAISVIHRALATTKSNVMEVRLNWAVKRRATVESVVNEELRVFSLDPRFSIQCFITDPSYQAGHSENESESGLVSSTARPNVSHIIENAVASSTDKLAVVVCGPQSMTEDARNVVSNMLKGGNRDVKLFVENFGW</sequence>
<dbReference type="InterPro" id="IPR051410">
    <property type="entry name" value="Ferric/Cupric_Reductase"/>
</dbReference>
<dbReference type="InterPro" id="IPR013130">
    <property type="entry name" value="Fe3_Rdtase_TM_dom"/>
</dbReference>
<keyword evidence="5" id="KW-0560">Oxidoreductase</keyword>
<evidence type="ECO:0000256" key="4">
    <source>
        <dbReference type="ARBA" id="ARBA00022989"/>
    </source>
</evidence>
<feature type="transmembrane region" description="Helical" evidence="9">
    <location>
        <begin position="222"/>
        <end position="242"/>
    </location>
</feature>
<dbReference type="Gene3D" id="3.40.50.80">
    <property type="entry name" value="Nucleotide-binding domain of ferredoxin-NADP reductase (FNR) module"/>
    <property type="match status" value="1"/>
</dbReference>
<feature type="region of interest" description="Disordered" evidence="8">
    <location>
        <begin position="487"/>
        <end position="516"/>
    </location>
</feature>
<dbReference type="Pfam" id="PF01794">
    <property type="entry name" value="Ferric_reduct"/>
    <property type="match status" value="1"/>
</dbReference>
<keyword evidence="7 9" id="KW-0472">Membrane</keyword>
<evidence type="ECO:0000256" key="6">
    <source>
        <dbReference type="ARBA" id="ARBA00023065"/>
    </source>
</evidence>
<keyword evidence="3 9" id="KW-0812">Transmembrane</keyword>
<feature type="signal peptide" evidence="10">
    <location>
        <begin position="1"/>
        <end position="22"/>
    </location>
</feature>
<dbReference type="GO" id="GO:0005886">
    <property type="term" value="C:plasma membrane"/>
    <property type="evidence" value="ECO:0007669"/>
    <property type="project" value="TreeGrafter"/>
</dbReference>
<feature type="transmembrane region" description="Helical" evidence="9">
    <location>
        <begin position="301"/>
        <end position="317"/>
    </location>
</feature>
<feature type="transmembrane region" description="Helical" evidence="9">
    <location>
        <begin position="337"/>
        <end position="355"/>
    </location>
</feature>
<evidence type="ECO:0000256" key="9">
    <source>
        <dbReference type="SAM" id="Phobius"/>
    </source>
</evidence>
<proteinExistence type="predicted"/>
<dbReference type="OrthoDB" id="167398at2759"/>
<dbReference type="PANTHER" id="PTHR32361:SF9">
    <property type="entry name" value="FERRIC REDUCTASE TRANSMEMBRANE COMPONENT 3-RELATED"/>
    <property type="match status" value="1"/>
</dbReference>
<dbReference type="GO" id="GO:0000293">
    <property type="term" value="F:ferric-chelate reductase activity"/>
    <property type="evidence" value="ECO:0007669"/>
    <property type="project" value="UniProtKB-ARBA"/>
</dbReference>
<name>A0A9W8YLT0_9PEZI</name>
<evidence type="ECO:0008006" key="15">
    <source>
        <dbReference type="Google" id="ProtNLM"/>
    </source>
</evidence>